<evidence type="ECO:0000256" key="13">
    <source>
        <dbReference type="ARBA" id="ARBA00047594"/>
    </source>
</evidence>
<evidence type="ECO:0000256" key="3">
    <source>
        <dbReference type="ARBA" id="ARBA00012374"/>
    </source>
</evidence>
<keyword evidence="6 14" id="KW-0812">Transmembrane</keyword>
<keyword evidence="14" id="KW-0133">Cell shape</keyword>
<dbReference type="InterPro" id="IPR003824">
    <property type="entry name" value="UppP"/>
</dbReference>
<protein>
    <recommendedName>
        <fullName evidence="4 14">Undecaprenyl-diphosphatase</fullName>
        <ecNumber evidence="3 14">3.6.1.27</ecNumber>
    </recommendedName>
    <alternativeName>
        <fullName evidence="12 14">Bacitracin resistance protein</fullName>
    </alternativeName>
    <alternativeName>
        <fullName evidence="11 14">Undecaprenyl pyrophosphate phosphatase</fullName>
    </alternativeName>
</protein>
<evidence type="ECO:0000256" key="5">
    <source>
        <dbReference type="ARBA" id="ARBA00022475"/>
    </source>
</evidence>
<evidence type="ECO:0000256" key="1">
    <source>
        <dbReference type="ARBA" id="ARBA00004651"/>
    </source>
</evidence>
<evidence type="ECO:0000256" key="6">
    <source>
        <dbReference type="ARBA" id="ARBA00022692"/>
    </source>
</evidence>
<feature type="transmembrane region" description="Helical" evidence="14">
    <location>
        <begin position="216"/>
        <end position="237"/>
    </location>
</feature>
<evidence type="ECO:0000256" key="14">
    <source>
        <dbReference type="HAMAP-Rule" id="MF_01006"/>
    </source>
</evidence>
<proteinExistence type="inferred from homology"/>
<keyword evidence="8 14" id="KW-1133">Transmembrane helix</keyword>
<dbReference type="EC" id="3.6.1.27" evidence="3 14"/>
<keyword evidence="7 14" id="KW-0378">Hydrolase</keyword>
<evidence type="ECO:0000256" key="10">
    <source>
        <dbReference type="ARBA" id="ARBA00023251"/>
    </source>
</evidence>
<dbReference type="Pfam" id="PF02673">
    <property type="entry name" value="BacA"/>
    <property type="match status" value="1"/>
</dbReference>
<evidence type="ECO:0000256" key="8">
    <source>
        <dbReference type="ARBA" id="ARBA00022989"/>
    </source>
</evidence>
<dbReference type="EMBL" id="JAUZVZ010000009">
    <property type="protein sequence ID" value="MDP4536156.1"/>
    <property type="molecule type" value="Genomic_DNA"/>
</dbReference>
<dbReference type="RefSeq" id="WP_305893420.1">
    <property type="nucleotide sequence ID" value="NZ_JAUZVZ010000009.1"/>
</dbReference>
<evidence type="ECO:0000256" key="12">
    <source>
        <dbReference type="ARBA" id="ARBA00032932"/>
    </source>
</evidence>
<feature type="transmembrane region" description="Helical" evidence="14">
    <location>
        <begin position="249"/>
        <end position="267"/>
    </location>
</feature>
<evidence type="ECO:0000313" key="16">
    <source>
        <dbReference type="Proteomes" id="UP001231616"/>
    </source>
</evidence>
<dbReference type="PANTHER" id="PTHR30622">
    <property type="entry name" value="UNDECAPRENYL-DIPHOSPHATASE"/>
    <property type="match status" value="1"/>
</dbReference>
<comment type="similarity">
    <text evidence="2 14">Belongs to the UppP family.</text>
</comment>
<name>A0ABT9GYM7_9GAMM</name>
<evidence type="ECO:0000256" key="9">
    <source>
        <dbReference type="ARBA" id="ARBA00023136"/>
    </source>
</evidence>
<evidence type="ECO:0000256" key="2">
    <source>
        <dbReference type="ARBA" id="ARBA00010621"/>
    </source>
</evidence>
<reference evidence="15 16" key="1">
    <citation type="submission" date="2023-08" db="EMBL/GenBank/DDBJ databases">
        <authorList>
            <person name="Joshi A."/>
            <person name="Thite S."/>
        </authorList>
    </citation>
    <scope>NUCLEOTIDE SEQUENCE [LARGE SCALE GENOMIC DNA]</scope>
    <source>
        <strain evidence="15 16">AC40</strain>
    </source>
</reference>
<dbReference type="NCBIfam" id="TIGR00753">
    <property type="entry name" value="undec_PP_bacA"/>
    <property type="match status" value="1"/>
</dbReference>
<keyword evidence="10 14" id="KW-0046">Antibiotic resistance</keyword>
<evidence type="ECO:0000256" key="4">
    <source>
        <dbReference type="ARBA" id="ARBA00021581"/>
    </source>
</evidence>
<evidence type="ECO:0000256" key="7">
    <source>
        <dbReference type="ARBA" id="ARBA00022801"/>
    </source>
</evidence>
<comment type="function">
    <text evidence="14">Catalyzes the dephosphorylation of undecaprenyl diphosphate (UPP). Confers resistance to bacitracin.</text>
</comment>
<evidence type="ECO:0000313" key="15">
    <source>
        <dbReference type="EMBL" id="MDP4536156.1"/>
    </source>
</evidence>
<keyword evidence="16" id="KW-1185">Reference proteome</keyword>
<feature type="transmembrane region" description="Helical" evidence="14">
    <location>
        <begin position="114"/>
        <end position="131"/>
    </location>
</feature>
<dbReference type="GO" id="GO:0050380">
    <property type="term" value="F:undecaprenyl-diphosphatase activity"/>
    <property type="evidence" value="ECO:0007669"/>
    <property type="project" value="UniProtKB-EC"/>
</dbReference>
<comment type="caution">
    <text evidence="15">The sequence shown here is derived from an EMBL/GenBank/DDBJ whole genome shotgun (WGS) entry which is preliminary data.</text>
</comment>
<keyword evidence="9 14" id="KW-0472">Membrane</keyword>
<keyword evidence="14" id="KW-0961">Cell wall biogenesis/degradation</keyword>
<dbReference type="Proteomes" id="UP001231616">
    <property type="component" value="Unassembled WGS sequence"/>
</dbReference>
<sequence>MSVFEIIVLAIIQGITEFLPISSSAHLILPSAILGWQDQGIAFDVAVHVGTLLAVMIYFRQDVGQLVVGWVNSLRGQQSSYGTLAWMLIVATIPAGLAGLLFAGVIETFLRSPWVIAATTIVFGLLLLVADRAAKQNKDVMHLSWRQVVILGCAQAVALIPGTSRSGITMTAGLLLGLDRISAARFSFLMSIPIIVLSGGYQASKLLSEPEAYDTFALGFGAVLAFISALICIHFFLKIISRMGMLPFVIYRLALGLGLVVFLTWYSV</sequence>
<comment type="miscellaneous">
    <text evidence="14">Bacitracin is thought to be involved in the inhibition of peptidoglycan synthesis by sequestering undecaprenyl diphosphate, thereby reducing the pool of lipid carrier available.</text>
</comment>
<organism evidence="15 16">
    <name type="scientific">Alkalimonas collagenimarina</name>
    <dbReference type="NCBI Taxonomy" id="400390"/>
    <lineage>
        <taxon>Bacteria</taxon>
        <taxon>Pseudomonadati</taxon>
        <taxon>Pseudomonadota</taxon>
        <taxon>Gammaproteobacteria</taxon>
        <taxon>Alkalimonas</taxon>
    </lineage>
</organism>
<evidence type="ECO:0000256" key="11">
    <source>
        <dbReference type="ARBA" id="ARBA00032707"/>
    </source>
</evidence>
<keyword evidence="5 14" id="KW-1003">Cell membrane</keyword>
<feature type="transmembrane region" description="Helical" evidence="14">
    <location>
        <begin position="79"/>
        <end position="102"/>
    </location>
</feature>
<comment type="catalytic activity">
    <reaction evidence="13 14">
        <text>di-trans,octa-cis-undecaprenyl diphosphate + H2O = di-trans,octa-cis-undecaprenyl phosphate + phosphate + H(+)</text>
        <dbReference type="Rhea" id="RHEA:28094"/>
        <dbReference type="ChEBI" id="CHEBI:15377"/>
        <dbReference type="ChEBI" id="CHEBI:15378"/>
        <dbReference type="ChEBI" id="CHEBI:43474"/>
        <dbReference type="ChEBI" id="CHEBI:58405"/>
        <dbReference type="ChEBI" id="CHEBI:60392"/>
        <dbReference type="EC" id="3.6.1.27"/>
    </reaction>
</comment>
<accession>A0ABT9GYM7</accession>
<feature type="transmembrane region" description="Helical" evidence="14">
    <location>
        <begin position="6"/>
        <end position="29"/>
    </location>
</feature>
<comment type="subcellular location">
    <subcellularLocation>
        <location evidence="1 14">Cell membrane</location>
        <topology evidence="1 14">Multi-pass membrane protein</topology>
    </subcellularLocation>
</comment>
<gene>
    <name evidence="14" type="primary">uppP</name>
    <name evidence="15" type="ORF">Q3O60_08155</name>
</gene>
<feature type="transmembrane region" description="Helical" evidence="14">
    <location>
        <begin position="183"/>
        <end position="204"/>
    </location>
</feature>
<dbReference type="HAMAP" id="MF_01006">
    <property type="entry name" value="Undec_diphosphatase"/>
    <property type="match status" value="1"/>
</dbReference>
<keyword evidence="14" id="KW-0573">Peptidoglycan synthesis</keyword>
<dbReference type="NCBIfam" id="NF001393">
    <property type="entry name" value="PRK00281.2-4"/>
    <property type="match status" value="1"/>
</dbReference>
<dbReference type="PANTHER" id="PTHR30622:SF4">
    <property type="entry name" value="UNDECAPRENYL-DIPHOSPHATASE"/>
    <property type="match status" value="1"/>
</dbReference>